<evidence type="ECO:0000256" key="1">
    <source>
        <dbReference type="ARBA" id="ARBA00004613"/>
    </source>
</evidence>
<dbReference type="GeneTree" id="ENSGT00950000183053"/>
<dbReference type="GO" id="GO:0019229">
    <property type="term" value="P:regulation of vasoconstriction"/>
    <property type="evidence" value="ECO:0007669"/>
    <property type="project" value="InterPro"/>
</dbReference>
<evidence type="ECO:0000313" key="8">
    <source>
        <dbReference type="Ensembl" id="ENSLLEP00000003535.1"/>
    </source>
</evidence>
<comment type="subcellular location">
    <subcellularLocation>
        <location evidence="1">Secreted</location>
    </subcellularLocation>
</comment>
<evidence type="ECO:0000256" key="4">
    <source>
        <dbReference type="ARBA" id="ARBA00022858"/>
    </source>
</evidence>
<evidence type="ECO:0000256" key="5">
    <source>
        <dbReference type="ARBA" id="ARBA00023322"/>
    </source>
</evidence>
<dbReference type="Proteomes" id="UP000694569">
    <property type="component" value="Unplaced"/>
</dbReference>
<dbReference type="PROSITE" id="PS00270">
    <property type="entry name" value="ENDOTHELIN"/>
    <property type="match status" value="2"/>
</dbReference>
<reference evidence="8" key="1">
    <citation type="submission" date="2025-08" db="UniProtKB">
        <authorList>
            <consortium name="Ensembl"/>
        </authorList>
    </citation>
    <scope>IDENTIFICATION</scope>
</reference>
<dbReference type="GO" id="GO:0031708">
    <property type="term" value="F:endothelin B receptor binding"/>
    <property type="evidence" value="ECO:0007669"/>
    <property type="project" value="TreeGrafter"/>
</dbReference>
<dbReference type="InterPro" id="IPR020475">
    <property type="entry name" value="Endothelin"/>
</dbReference>
<evidence type="ECO:0000259" key="7">
    <source>
        <dbReference type="SMART" id="SM00272"/>
    </source>
</evidence>
<gene>
    <name evidence="8" type="primary">EDN2</name>
</gene>
<keyword evidence="6" id="KW-0812">Transmembrane</keyword>
<dbReference type="SMART" id="SM00272">
    <property type="entry name" value="END"/>
    <property type="match status" value="2"/>
</dbReference>
<feature type="domain" description="Endothelin-like toxin" evidence="7">
    <location>
        <begin position="76"/>
        <end position="97"/>
    </location>
</feature>
<reference evidence="8" key="2">
    <citation type="submission" date="2025-09" db="UniProtKB">
        <authorList>
            <consortium name="Ensembl"/>
        </authorList>
    </citation>
    <scope>IDENTIFICATION</scope>
</reference>
<feature type="transmembrane region" description="Helical" evidence="6">
    <location>
        <begin position="30"/>
        <end position="53"/>
    </location>
</feature>
<dbReference type="Ensembl" id="ENSLLET00000003701.1">
    <property type="protein sequence ID" value="ENSLLEP00000003535.1"/>
    <property type="gene ID" value="ENSLLEG00000002275.1"/>
</dbReference>
<dbReference type="GO" id="GO:0014826">
    <property type="term" value="P:vein smooth muscle contraction"/>
    <property type="evidence" value="ECO:0007669"/>
    <property type="project" value="TreeGrafter"/>
</dbReference>
<evidence type="ECO:0000313" key="9">
    <source>
        <dbReference type="Proteomes" id="UP000694569"/>
    </source>
</evidence>
<dbReference type="GO" id="GO:0006874">
    <property type="term" value="P:intracellular calcium ion homeostasis"/>
    <property type="evidence" value="ECO:0007669"/>
    <property type="project" value="TreeGrafter"/>
</dbReference>
<keyword evidence="3" id="KW-0964">Secreted</keyword>
<evidence type="ECO:0000256" key="3">
    <source>
        <dbReference type="ARBA" id="ARBA00022525"/>
    </source>
</evidence>
<keyword evidence="5" id="KW-0839">Vasoconstrictor</keyword>
<dbReference type="InterPro" id="IPR019764">
    <property type="entry name" value="Endothelin_toxin_CS"/>
</dbReference>
<keyword evidence="9" id="KW-1185">Reference proteome</keyword>
<proteinExistence type="inferred from homology"/>
<protein>
    <submittedName>
        <fullName evidence="8">Endothelin 2</fullName>
    </submittedName>
</protein>
<dbReference type="PANTHER" id="PTHR13874:SF9">
    <property type="entry name" value="ENDOTHELIN-2"/>
    <property type="match status" value="1"/>
</dbReference>
<dbReference type="PANTHER" id="PTHR13874">
    <property type="entry name" value="ENDOTHELIN"/>
    <property type="match status" value="1"/>
</dbReference>
<feature type="domain" description="Endothelin-like toxin" evidence="7">
    <location>
        <begin position="122"/>
        <end position="143"/>
    </location>
</feature>
<dbReference type="OrthoDB" id="9362154at2759"/>
<keyword evidence="6" id="KW-1133">Transmembrane helix</keyword>
<dbReference type="GO" id="GO:0005179">
    <property type="term" value="F:hormone activity"/>
    <property type="evidence" value="ECO:0007669"/>
    <property type="project" value="TreeGrafter"/>
</dbReference>
<organism evidence="8 9">
    <name type="scientific">Leptobrachium leishanense</name>
    <name type="common">Leishan spiny toad</name>
    <dbReference type="NCBI Taxonomy" id="445787"/>
    <lineage>
        <taxon>Eukaryota</taxon>
        <taxon>Metazoa</taxon>
        <taxon>Chordata</taxon>
        <taxon>Craniata</taxon>
        <taxon>Vertebrata</taxon>
        <taxon>Euteleostomi</taxon>
        <taxon>Amphibia</taxon>
        <taxon>Batrachia</taxon>
        <taxon>Anura</taxon>
        <taxon>Pelobatoidea</taxon>
        <taxon>Megophryidae</taxon>
        <taxon>Leptobrachium</taxon>
    </lineage>
</organism>
<keyword evidence="4" id="KW-0838">Vasoactive</keyword>
<dbReference type="Pfam" id="PF00322">
    <property type="entry name" value="Endothelin"/>
    <property type="match status" value="1"/>
</dbReference>
<dbReference type="PRINTS" id="PR00365">
    <property type="entry name" value="ENDOTHELIN"/>
</dbReference>
<dbReference type="InterPro" id="IPR001928">
    <property type="entry name" value="Endothln-like_toxin"/>
</dbReference>
<evidence type="ECO:0000256" key="6">
    <source>
        <dbReference type="SAM" id="Phobius"/>
    </source>
</evidence>
<dbReference type="AlphaFoldDB" id="A0A8C5P7G3"/>
<dbReference type="GO" id="GO:0003100">
    <property type="term" value="P:regulation of systemic arterial blood pressure by endothelin"/>
    <property type="evidence" value="ECO:0007669"/>
    <property type="project" value="TreeGrafter"/>
</dbReference>
<keyword evidence="6" id="KW-0472">Membrane</keyword>
<accession>A0A8C5P7G3</accession>
<evidence type="ECO:0000256" key="2">
    <source>
        <dbReference type="ARBA" id="ARBA00010959"/>
    </source>
</evidence>
<name>A0A8C5P7G3_9ANUR</name>
<comment type="similarity">
    <text evidence="2">Belongs to the endothelin/sarafotoxin family.</text>
</comment>
<sequence length="210" mass="24366">MTVLVKFHQAEEWLRTKECGKELMKTRNIFIILCVCIYCIDLYNKLYVLYLLVTQVISFPGPPSFASPNLHTRTKRCSCSNWMDKECIYFCHLDIIWVNTGGQTLPYGLGSPPRRRKRTLSRCQCKDMADRKCAIFCNLEPRNIAANKKGIVEVDLPGKQFQKVEKSQVHLLRILQDTIAQNVKILQFRHSSAVFSPVLPWDSVAWKKKR</sequence>
<dbReference type="GO" id="GO:0005615">
    <property type="term" value="C:extracellular space"/>
    <property type="evidence" value="ECO:0007669"/>
    <property type="project" value="TreeGrafter"/>
</dbReference>